<evidence type="ECO:0000313" key="13">
    <source>
        <dbReference type="Proteomes" id="UP000887127"/>
    </source>
</evidence>
<evidence type="ECO:0000256" key="10">
    <source>
        <dbReference type="ARBA" id="ARBA00042072"/>
    </source>
</evidence>
<dbReference type="AlphaFoldDB" id="A0AAV3WTV8"/>
<feature type="domain" description="PTS EIIA type-2" evidence="11">
    <location>
        <begin position="4"/>
        <end position="147"/>
    </location>
</feature>
<name>A0AAV3WTV8_9LACT</name>
<organism evidence="12 13">
    <name type="scientific">Marinilactibacillus psychrotolerans</name>
    <dbReference type="NCBI Taxonomy" id="191770"/>
    <lineage>
        <taxon>Bacteria</taxon>
        <taxon>Bacillati</taxon>
        <taxon>Bacillota</taxon>
        <taxon>Bacilli</taxon>
        <taxon>Lactobacillales</taxon>
        <taxon>Carnobacteriaceae</taxon>
        <taxon>Marinilactibacillus</taxon>
    </lineage>
</organism>
<comment type="subcellular location">
    <subcellularLocation>
        <location evidence="1">Cytoplasm</location>
    </subcellularLocation>
</comment>
<dbReference type="PROSITE" id="PS00372">
    <property type="entry name" value="PTS_EIIA_TYPE_2_HIS"/>
    <property type="match status" value="1"/>
</dbReference>
<keyword evidence="2" id="KW-0813">Transport</keyword>
<evidence type="ECO:0000256" key="7">
    <source>
        <dbReference type="ARBA" id="ARBA00022777"/>
    </source>
</evidence>
<accession>A0AAV3WTV8</accession>
<evidence type="ECO:0000259" key="11">
    <source>
        <dbReference type="PROSITE" id="PS51094"/>
    </source>
</evidence>
<keyword evidence="3" id="KW-0963">Cytoplasm</keyword>
<dbReference type="InterPro" id="IPR051351">
    <property type="entry name" value="Ascorbate-PTS_EIIA_comp"/>
</dbReference>
<dbReference type="RefSeq" id="WP_091762607.1">
    <property type="nucleotide sequence ID" value="NZ_BJVX01000015.1"/>
</dbReference>
<dbReference type="GeneID" id="96911923"/>
<proteinExistence type="predicted"/>
<reference evidence="12" key="1">
    <citation type="submission" date="2019-08" db="EMBL/GenBank/DDBJ databases">
        <title>Marinilactibacillus psychrotolerans M13-2T whole genome sequencing project.</title>
        <authorList>
            <person name="Ishikawa M."/>
            <person name="Suzuki T."/>
            <person name="Matsutani M."/>
        </authorList>
    </citation>
    <scope>NUCLEOTIDE SEQUENCE</scope>
    <source>
        <strain evidence="12">M13-2T</strain>
    </source>
</reference>
<dbReference type="InterPro" id="IPR016152">
    <property type="entry name" value="PTrfase/Anion_transptr"/>
</dbReference>
<dbReference type="EMBL" id="BKBI01000006">
    <property type="protein sequence ID" value="GEQ35503.1"/>
    <property type="molecule type" value="Genomic_DNA"/>
</dbReference>
<evidence type="ECO:0000256" key="5">
    <source>
        <dbReference type="ARBA" id="ARBA00022679"/>
    </source>
</evidence>
<evidence type="ECO:0000256" key="9">
    <source>
        <dbReference type="ARBA" id="ARBA00041175"/>
    </source>
</evidence>
<dbReference type="PANTHER" id="PTHR36203">
    <property type="entry name" value="ASCORBATE-SPECIFIC PTS SYSTEM EIIA COMPONENT"/>
    <property type="match status" value="1"/>
</dbReference>
<dbReference type="GO" id="GO:0009401">
    <property type="term" value="P:phosphoenolpyruvate-dependent sugar phosphotransferase system"/>
    <property type="evidence" value="ECO:0007669"/>
    <property type="project" value="UniProtKB-KW"/>
</dbReference>
<evidence type="ECO:0000256" key="2">
    <source>
        <dbReference type="ARBA" id="ARBA00022448"/>
    </source>
</evidence>
<dbReference type="GO" id="GO:0005737">
    <property type="term" value="C:cytoplasm"/>
    <property type="evidence" value="ECO:0007669"/>
    <property type="project" value="UniProtKB-SubCell"/>
</dbReference>
<evidence type="ECO:0000256" key="6">
    <source>
        <dbReference type="ARBA" id="ARBA00022683"/>
    </source>
</evidence>
<dbReference type="GO" id="GO:0016301">
    <property type="term" value="F:kinase activity"/>
    <property type="evidence" value="ECO:0007669"/>
    <property type="project" value="UniProtKB-KW"/>
</dbReference>
<protein>
    <recommendedName>
        <fullName evidence="9">Ascorbate-specific PTS system EIIA component</fullName>
    </recommendedName>
    <alternativeName>
        <fullName evidence="10">Ascorbate-specific phosphotransferase enzyme IIA component</fullName>
    </alternativeName>
</protein>
<keyword evidence="4" id="KW-0597">Phosphoprotein</keyword>
<evidence type="ECO:0000256" key="3">
    <source>
        <dbReference type="ARBA" id="ARBA00022490"/>
    </source>
</evidence>
<evidence type="ECO:0000256" key="8">
    <source>
        <dbReference type="ARBA" id="ARBA00037387"/>
    </source>
</evidence>
<dbReference type="Proteomes" id="UP000887127">
    <property type="component" value="Unassembled WGS sequence"/>
</dbReference>
<gene>
    <name evidence="12" type="ORF">M132T_10110</name>
</gene>
<dbReference type="PROSITE" id="PS51094">
    <property type="entry name" value="PTS_EIIA_TYPE_2"/>
    <property type="match status" value="1"/>
</dbReference>
<dbReference type="CDD" id="cd00211">
    <property type="entry name" value="PTS_IIA_fru"/>
    <property type="match status" value="1"/>
</dbReference>
<dbReference type="SUPFAM" id="SSF55804">
    <property type="entry name" value="Phoshotransferase/anion transport protein"/>
    <property type="match status" value="1"/>
</dbReference>
<dbReference type="Gene3D" id="3.40.930.10">
    <property type="entry name" value="Mannitol-specific EII, Chain A"/>
    <property type="match status" value="1"/>
</dbReference>
<evidence type="ECO:0000256" key="4">
    <source>
        <dbReference type="ARBA" id="ARBA00022553"/>
    </source>
</evidence>
<dbReference type="Pfam" id="PF00359">
    <property type="entry name" value="PTS_EIIA_2"/>
    <property type="match status" value="1"/>
</dbReference>
<evidence type="ECO:0000313" key="12">
    <source>
        <dbReference type="EMBL" id="GEQ35503.1"/>
    </source>
</evidence>
<keyword evidence="6" id="KW-0598">Phosphotransferase system</keyword>
<dbReference type="PANTHER" id="PTHR36203:SF1">
    <property type="entry name" value="ASCORBATE-SPECIFIC PTS SYSTEM EIIA COMPONENT"/>
    <property type="match status" value="1"/>
</dbReference>
<dbReference type="InterPro" id="IPR002178">
    <property type="entry name" value="PTS_EIIA_type-2_dom"/>
</dbReference>
<comment type="caution">
    <text evidence="12">The sequence shown here is derived from an EMBL/GenBank/DDBJ whole genome shotgun (WGS) entry which is preliminary data.</text>
</comment>
<keyword evidence="7" id="KW-0418">Kinase</keyword>
<sequence length="150" mass="16655">MLSKLIGNNAIQLNVEAYNWEEAIYKAAKPLLESNKVTERYVEKVVQIAKETGPYIVIAKHIALPHAPSEYGALESSLSITVLNQSVEFGNQANDPVKYLFFLSATDSTSHLSALANLVELMEDETFLSLLDTSNNSSEILDYIKNMETN</sequence>
<evidence type="ECO:0000256" key="1">
    <source>
        <dbReference type="ARBA" id="ARBA00004496"/>
    </source>
</evidence>
<keyword evidence="5" id="KW-0808">Transferase</keyword>
<comment type="function">
    <text evidence="8">The phosphoenolpyruvate-dependent sugar phosphotransferase system (sugar PTS), a major carbohydrate active transport system, catalyzes the phosphorylation of incoming sugar substrates concomitantly with their translocation across the cell membrane. The enzyme II UlaABC PTS system is involved in ascorbate transport.</text>
</comment>